<feature type="compositionally biased region" description="Low complexity" evidence="8">
    <location>
        <begin position="1"/>
        <end position="10"/>
    </location>
</feature>
<dbReference type="EMBL" id="JACHIW010000003">
    <property type="protein sequence ID" value="MBB5159857.1"/>
    <property type="molecule type" value="Genomic_DNA"/>
</dbReference>
<reference evidence="10 11" key="1">
    <citation type="submission" date="2020-08" db="EMBL/GenBank/DDBJ databases">
        <title>Sequencing the genomes of 1000 actinobacteria strains.</title>
        <authorList>
            <person name="Klenk H.-P."/>
        </authorList>
    </citation>
    <scope>NUCLEOTIDE SEQUENCE [LARGE SCALE GENOMIC DNA]</scope>
    <source>
        <strain evidence="10 11">DSM 45584</strain>
    </source>
</reference>
<organism evidence="10 11">
    <name type="scientific">Saccharopolyspora phatthalungensis</name>
    <dbReference type="NCBI Taxonomy" id="664693"/>
    <lineage>
        <taxon>Bacteria</taxon>
        <taxon>Bacillati</taxon>
        <taxon>Actinomycetota</taxon>
        <taxon>Actinomycetes</taxon>
        <taxon>Pseudonocardiales</taxon>
        <taxon>Pseudonocardiaceae</taxon>
        <taxon>Saccharopolyspora</taxon>
    </lineage>
</organism>
<name>A0A840QI15_9PSEU</name>
<evidence type="ECO:0000256" key="4">
    <source>
        <dbReference type="ARBA" id="ARBA00022692"/>
    </source>
</evidence>
<sequence length="303" mass="31718">MTTTDSTTPTENNHPPAPGQVRTAQPDPPRPARWTAATVLFRRPAVVLAVAVIAIIVLWAFLPGPMSPYDPLRAHPANALAAPSWNHWFGTDQLGRDVFSRVVSGAALTLQATLLAVAVGLVGGLLIGLVSGYAGGRVDAVLMRVVDVLQAFPVLLLAMLLVTITGFGSVQLSFAVGIALVGTVARVARSEVVTLRETTYVEASRSFGATGPFAVRRHVLFPTMVPVAALAVVEFGQAVLAIAALSFLGFGAPPPTAEWGAMVSTGQAYLSQAWWLAAAPGLVIAVLVISANTLSHALRRHRS</sequence>
<keyword evidence="4 7" id="KW-0812">Transmembrane</keyword>
<dbReference type="SUPFAM" id="SSF161098">
    <property type="entry name" value="MetI-like"/>
    <property type="match status" value="1"/>
</dbReference>
<dbReference type="PROSITE" id="PS50928">
    <property type="entry name" value="ABC_TM1"/>
    <property type="match status" value="1"/>
</dbReference>
<feature type="transmembrane region" description="Helical" evidence="7">
    <location>
        <begin position="40"/>
        <end position="62"/>
    </location>
</feature>
<accession>A0A840QI15</accession>
<feature type="transmembrane region" description="Helical" evidence="7">
    <location>
        <begin position="141"/>
        <end position="164"/>
    </location>
</feature>
<evidence type="ECO:0000256" key="6">
    <source>
        <dbReference type="ARBA" id="ARBA00023136"/>
    </source>
</evidence>
<evidence type="ECO:0000256" key="8">
    <source>
        <dbReference type="SAM" id="MobiDB-lite"/>
    </source>
</evidence>
<dbReference type="GO" id="GO:0055085">
    <property type="term" value="P:transmembrane transport"/>
    <property type="evidence" value="ECO:0007669"/>
    <property type="project" value="InterPro"/>
</dbReference>
<keyword evidence="3" id="KW-1003">Cell membrane</keyword>
<protein>
    <submittedName>
        <fullName evidence="10">Peptide/nickel transport system permease protein</fullName>
    </submittedName>
</protein>
<evidence type="ECO:0000256" key="1">
    <source>
        <dbReference type="ARBA" id="ARBA00004651"/>
    </source>
</evidence>
<evidence type="ECO:0000256" key="7">
    <source>
        <dbReference type="RuleBase" id="RU363032"/>
    </source>
</evidence>
<keyword evidence="2 7" id="KW-0813">Transport</keyword>
<evidence type="ECO:0000256" key="3">
    <source>
        <dbReference type="ARBA" id="ARBA00022475"/>
    </source>
</evidence>
<dbReference type="Gene3D" id="1.10.3720.10">
    <property type="entry name" value="MetI-like"/>
    <property type="match status" value="1"/>
</dbReference>
<comment type="caution">
    <text evidence="10">The sequence shown here is derived from an EMBL/GenBank/DDBJ whole genome shotgun (WGS) entry which is preliminary data.</text>
</comment>
<evidence type="ECO:0000256" key="2">
    <source>
        <dbReference type="ARBA" id="ARBA00022448"/>
    </source>
</evidence>
<feature type="transmembrane region" description="Helical" evidence="7">
    <location>
        <begin position="227"/>
        <end position="252"/>
    </location>
</feature>
<dbReference type="PANTHER" id="PTHR43386">
    <property type="entry name" value="OLIGOPEPTIDE TRANSPORT SYSTEM PERMEASE PROTEIN APPC"/>
    <property type="match status" value="1"/>
</dbReference>
<evidence type="ECO:0000259" key="9">
    <source>
        <dbReference type="PROSITE" id="PS50928"/>
    </source>
</evidence>
<gene>
    <name evidence="10" type="ORF">BJ970_007457</name>
</gene>
<dbReference type="GO" id="GO:0005886">
    <property type="term" value="C:plasma membrane"/>
    <property type="evidence" value="ECO:0007669"/>
    <property type="project" value="UniProtKB-SubCell"/>
</dbReference>
<dbReference type="RefSeq" id="WP_184732876.1">
    <property type="nucleotide sequence ID" value="NZ_JACHIW010000003.1"/>
</dbReference>
<feature type="domain" description="ABC transmembrane type-1" evidence="9">
    <location>
        <begin position="106"/>
        <end position="295"/>
    </location>
</feature>
<dbReference type="Proteomes" id="UP000584374">
    <property type="component" value="Unassembled WGS sequence"/>
</dbReference>
<evidence type="ECO:0000256" key="5">
    <source>
        <dbReference type="ARBA" id="ARBA00022989"/>
    </source>
</evidence>
<dbReference type="InterPro" id="IPR050366">
    <property type="entry name" value="BP-dependent_transpt_permease"/>
</dbReference>
<keyword evidence="11" id="KW-1185">Reference proteome</keyword>
<feature type="transmembrane region" description="Helical" evidence="7">
    <location>
        <begin position="272"/>
        <end position="294"/>
    </location>
</feature>
<feature type="region of interest" description="Disordered" evidence="8">
    <location>
        <begin position="1"/>
        <end position="30"/>
    </location>
</feature>
<feature type="transmembrane region" description="Helical" evidence="7">
    <location>
        <begin position="170"/>
        <end position="188"/>
    </location>
</feature>
<dbReference type="PANTHER" id="PTHR43386:SF1">
    <property type="entry name" value="D,D-DIPEPTIDE TRANSPORT SYSTEM PERMEASE PROTEIN DDPC-RELATED"/>
    <property type="match status" value="1"/>
</dbReference>
<comment type="subcellular location">
    <subcellularLocation>
        <location evidence="1 7">Cell membrane</location>
        <topology evidence="1 7">Multi-pass membrane protein</topology>
    </subcellularLocation>
</comment>
<dbReference type="CDD" id="cd06261">
    <property type="entry name" value="TM_PBP2"/>
    <property type="match status" value="1"/>
</dbReference>
<comment type="similarity">
    <text evidence="7">Belongs to the binding-protein-dependent transport system permease family.</text>
</comment>
<proteinExistence type="inferred from homology"/>
<dbReference type="InterPro" id="IPR035906">
    <property type="entry name" value="MetI-like_sf"/>
</dbReference>
<dbReference type="Pfam" id="PF00528">
    <property type="entry name" value="BPD_transp_1"/>
    <property type="match status" value="1"/>
</dbReference>
<dbReference type="AlphaFoldDB" id="A0A840QI15"/>
<dbReference type="InterPro" id="IPR000515">
    <property type="entry name" value="MetI-like"/>
</dbReference>
<evidence type="ECO:0000313" key="10">
    <source>
        <dbReference type="EMBL" id="MBB5159857.1"/>
    </source>
</evidence>
<keyword evidence="5 7" id="KW-1133">Transmembrane helix</keyword>
<evidence type="ECO:0000313" key="11">
    <source>
        <dbReference type="Proteomes" id="UP000584374"/>
    </source>
</evidence>
<keyword evidence="6 7" id="KW-0472">Membrane</keyword>
<feature type="transmembrane region" description="Helical" evidence="7">
    <location>
        <begin position="108"/>
        <end position="129"/>
    </location>
</feature>